<evidence type="ECO:0000313" key="4">
    <source>
        <dbReference type="EMBL" id="TDG20234.1"/>
    </source>
</evidence>
<feature type="region of interest" description="Disordered" evidence="1">
    <location>
        <begin position="1"/>
        <end position="23"/>
    </location>
</feature>
<keyword evidence="2" id="KW-1133">Transmembrane helix</keyword>
<accession>A0A4R5M3M0</accession>
<organism evidence="4 5">
    <name type="scientific">Paraburkholderia silviterrae</name>
    <dbReference type="NCBI Taxonomy" id="2528715"/>
    <lineage>
        <taxon>Bacteria</taxon>
        <taxon>Pseudomonadati</taxon>
        <taxon>Pseudomonadota</taxon>
        <taxon>Betaproteobacteria</taxon>
        <taxon>Burkholderiales</taxon>
        <taxon>Burkholderiaceae</taxon>
        <taxon>Paraburkholderia</taxon>
    </lineage>
</organism>
<proteinExistence type="predicted"/>
<feature type="transmembrane region" description="Helical" evidence="2">
    <location>
        <begin position="32"/>
        <end position="53"/>
    </location>
</feature>
<keyword evidence="5" id="KW-1185">Reference proteome</keyword>
<sequence>MARSMACPATRWAPRSASATRSDQGENSLKSAYLAIYPAIYPVALCMAFFMAASAIDAHAQAANGDLPMASQSIAASDAVITKDAKAAKAANRALRKIVMRQLSRTRGLDVDGINVTAVDGVVTLLGTVPDTGQIDLAADVARDIAGVQAVRNGLTLQTNAK</sequence>
<evidence type="ECO:0000259" key="3">
    <source>
        <dbReference type="PROSITE" id="PS50914"/>
    </source>
</evidence>
<dbReference type="PANTHER" id="PTHR34606">
    <property type="entry name" value="BON DOMAIN-CONTAINING PROTEIN"/>
    <property type="match status" value="1"/>
</dbReference>
<name>A0A4R5M3M0_9BURK</name>
<protein>
    <submittedName>
        <fullName evidence="4">BON domain-containing protein</fullName>
    </submittedName>
</protein>
<keyword evidence="2" id="KW-0812">Transmembrane</keyword>
<dbReference type="PROSITE" id="PS50914">
    <property type="entry name" value="BON"/>
    <property type="match status" value="1"/>
</dbReference>
<dbReference type="OrthoDB" id="9097146at2"/>
<dbReference type="Pfam" id="PF04972">
    <property type="entry name" value="BON"/>
    <property type="match status" value="1"/>
</dbReference>
<keyword evidence="2" id="KW-0472">Membrane</keyword>
<evidence type="ECO:0000256" key="2">
    <source>
        <dbReference type="SAM" id="Phobius"/>
    </source>
</evidence>
<evidence type="ECO:0000313" key="5">
    <source>
        <dbReference type="Proteomes" id="UP000295722"/>
    </source>
</evidence>
<comment type="caution">
    <text evidence="4">The sequence shown here is derived from an EMBL/GenBank/DDBJ whole genome shotgun (WGS) entry which is preliminary data.</text>
</comment>
<dbReference type="AlphaFoldDB" id="A0A4R5M3M0"/>
<dbReference type="InterPro" id="IPR051686">
    <property type="entry name" value="Lipoprotein_DolP"/>
</dbReference>
<feature type="domain" description="BON" evidence="3">
    <location>
        <begin position="91"/>
        <end position="159"/>
    </location>
</feature>
<evidence type="ECO:0000256" key="1">
    <source>
        <dbReference type="SAM" id="MobiDB-lite"/>
    </source>
</evidence>
<dbReference type="InterPro" id="IPR007055">
    <property type="entry name" value="BON_dom"/>
</dbReference>
<dbReference type="Proteomes" id="UP000295722">
    <property type="component" value="Unassembled WGS sequence"/>
</dbReference>
<reference evidence="4 5" key="1">
    <citation type="submission" date="2019-03" db="EMBL/GenBank/DDBJ databases">
        <title>Paraburkholderia sp. 4M-K11, isolated from subtropical forest soil.</title>
        <authorList>
            <person name="Gao Z.-H."/>
            <person name="Qiu L.-H."/>
        </authorList>
    </citation>
    <scope>NUCLEOTIDE SEQUENCE [LARGE SCALE GENOMIC DNA]</scope>
    <source>
        <strain evidence="4 5">4M-K11</strain>
    </source>
</reference>
<dbReference type="EMBL" id="SMRP01000017">
    <property type="protein sequence ID" value="TDG20234.1"/>
    <property type="molecule type" value="Genomic_DNA"/>
</dbReference>
<dbReference type="PANTHER" id="PTHR34606:SF15">
    <property type="entry name" value="BON DOMAIN-CONTAINING PROTEIN"/>
    <property type="match status" value="1"/>
</dbReference>
<dbReference type="Gene3D" id="3.30.1340.30">
    <property type="match status" value="1"/>
</dbReference>
<gene>
    <name evidence="4" type="ORF">EYW47_27480</name>
</gene>